<feature type="compositionally biased region" description="Polar residues" evidence="1">
    <location>
        <begin position="139"/>
        <end position="149"/>
    </location>
</feature>
<organism evidence="2 3">
    <name type="scientific">Canariomyces notabilis</name>
    <dbReference type="NCBI Taxonomy" id="2074819"/>
    <lineage>
        <taxon>Eukaryota</taxon>
        <taxon>Fungi</taxon>
        <taxon>Dikarya</taxon>
        <taxon>Ascomycota</taxon>
        <taxon>Pezizomycotina</taxon>
        <taxon>Sordariomycetes</taxon>
        <taxon>Sordariomycetidae</taxon>
        <taxon>Sordariales</taxon>
        <taxon>Chaetomiaceae</taxon>
        <taxon>Canariomyces</taxon>
    </lineage>
</organism>
<feature type="compositionally biased region" description="Polar residues" evidence="1">
    <location>
        <begin position="164"/>
        <end position="174"/>
    </location>
</feature>
<comment type="caution">
    <text evidence="2">The sequence shown here is derived from an EMBL/GenBank/DDBJ whole genome shotgun (WGS) entry which is preliminary data.</text>
</comment>
<protein>
    <submittedName>
        <fullName evidence="2">Uncharacterized protein</fullName>
    </submittedName>
</protein>
<sequence length="174" mass="19387">MLLSIRSCGKTSFQFPSPALGQRVDAGPPELTGPSTKTALTALGTTPTGSFARGPLPPTRATPAFEASRQNSHPFINSLNQLSRRQPSILDRHAYRPPPRLLSSERRIPGRFDTRRLFPDQRARWSRNCCPLWHSLTAPQSRSPAIQSPSRRSRTNGSTRRTNEAFSLSRYPSH</sequence>
<dbReference type="EMBL" id="MU853345">
    <property type="protein sequence ID" value="KAK4111602.1"/>
    <property type="molecule type" value="Genomic_DNA"/>
</dbReference>
<reference evidence="2" key="2">
    <citation type="submission" date="2023-05" db="EMBL/GenBank/DDBJ databases">
        <authorList>
            <consortium name="Lawrence Berkeley National Laboratory"/>
            <person name="Steindorff A."/>
            <person name="Hensen N."/>
            <person name="Bonometti L."/>
            <person name="Westerberg I."/>
            <person name="Brannstrom I.O."/>
            <person name="Guillou S."/>
            <person name="Cros-Aarteil S."/>
            <person name="Calhoun S."/>
            <person name="Haridas S."/>
            <person name="Kuo A."/>
            <person name="Mondo S."/>
            <person name="Pangilinan J."/>
            <person name="Riley R."/>
            <person name="Labutti K."/>
            <person name="Andreopoulos B."/>
            <person name="Lipzen A."/>
            <person name="Chen C."/>
            <person name="Yanf M."/>
            <person name="Daum C."/>
            <person name="Ng V."/>
            <person name="Clum A."/>
            <person name="Ohm R."/>
            <person name="Martin F."/>
            <person name="Silar P."/>
            <person name="Natvig D."/>
            <person name="Lalanne C."/>
            <person name="Gautier V."/>
            <person name="Ament-Velasquez S.L."/>
            <person name="Kruys A."/>
            <person name="Hutchinson M.I."/>
            <person name="Powell A.J."/>
            <person name="Barry K."/>
            <person name="Miller A.N."/>
            <person name="Grigoriev I.V."/>
            <person name="Debuchy R."/>
            <person name="Gladieux P."/>
            <person name="Thoren M.H."/>
            <person name="Johannesson H."/>
        </authorList>
    </citation>
    <scope>NUCLEOTIDE SEQUENCE</scope>
    <source>
        <strain evidence="2">CBS 508.74</strain>
    </source>
</reference>
<reference evidence="2" key="1">
    <citation type="journal article" date="2023" name="Mol. Phylogenet. Evol.">
        <title>Genome-scale phylogeny and comparative genomics of the fungal order Sordariales.</title>
        <authorList>
            <person name="Hensen N."/>
            <person name="Bonometti L."/>
            <person name="Westerberg I."/>
            <person name="Brannstrom I.O."/>
            <person name="Guillou S."/>
            <person name="Cros-Aarteil S."/>
            <person name="Calhoun S."/>
            <person name="Haridas S."/>
            <person name="Kuo A."/>
            <person name="Mondo S."/>
            <person name="Pangilinan J."/>
            <person name="Riley R."/>
            <person name="LaButti K."/>
            <person name="Andreopoulos B."/>
            <person name="Lipzen A."/>
            <person name="Chen C."/>
            <person name="Yan M."/>
            <person name="Daum C."/>
            <person name="Ng V."/>
            <person name="Clum A."/>
            <person name="Steindorff A."/>
            <person name="Ohm R.A."/>
            <person name="Martin F."/>
            <person name="Silar P."/>
            <person name="Natvig D.O."/>
            <person name="Lalanne C."/>
            <person name="Gautier V."/>
            <person name="Ament-Velasquez S.L."/>
            <person name="Kruys A."/>
            <person name="Hutchinson M.I."/>
            <person name="Powell A.J."/>
            <person name="Barry K."/>
            <person name="Miller A.N."/>
            <person name="Grigoriev I.V."/>
            <person name="Debuchy R."/>
            <person name="Gladieux P."/>
            <person name="Hiltunen Thoren M."/>
            <person name="Johannesson H."/>
        </authorList>
    </citation>
    <scope>NUCLEOTIDE SEQUENCE</scope>
    <source>
        <strain evidence="2">CBS 508.74</strain>
    </source>
</reference>
<dbReference type="AlphaFoldDB" id="A0AAN6TC16"/>
<dbReference type="RefSeq" id="XP_064669172.1">
    <property type="nucleotide sequence ID" value="XM_064808626.1"/>
</dbReference>
<dbReference type="Proteomes" id="UP001302812">
    <property type="component" value="Unassembled WGS sequence"/>
</dbReference>
<evidence type="ECO:0000313" key="3">
    <source>
        <dbReference type="Proteomes" id="UP001302812"/>
    </source>
</evidence>
<accession>A0AAN6TC16</accession>
<feature type="region of interest" description="Disordered" evidence="1">
    <location>
        <begin position="139"/>
        <end position="174"/>
    </location>
</feature>
<proteinExistence type="predicted"/>
<gene>
    <name evidence="2" type="ORF">N656DRAFT_142664</name>
</gene>
<evidence type="ECO:0000256" key="1">
    <source>
        <dbReference type="SAM" id="MobiDB-lite"/>
    </source>
</evidence>
<feature type="region of interest" description="Disordered" evidence="1">
    <location>
        <begin position="14"/>
        <end position="33"/>
    </location>
</feature>
<keyword evidence="3" id="KW-1185">Reference proteome</keyword>
<evidence type="ECO:0000313" key="2">
    <source>
        <dbReference type="EMBL" id="KAK4111602.1"/>
    </source>
</evidence>
<name>A0AAN6TC16_9PEZI</name>
<dbReference type="GeneID" id="89932749"/>